<dbReference type="Proteomes" id="UP000646548">
    <property type="component" value="Unassembled WGS sequence"/>
</dbReference>
<reference evidence="2" key="1">
    <citation type="journal article" name="BMC Genomics">
        <title>Long-read sequencing and de novo genome assembly of marine medaka (Oryzias melastigma).</title>
        <authorList>
            <person name="Liang P."/>
            <person name="Saqib H.S.A."/>
            <person name="Ni X."/>
            <person name="Shen Y."/>
        </authorList>
    </citation>
    <scope>NUCLEOTIDE SEQUENCE</scope>
    <source>
        <strain evidence="2">Bigg-433</strain>
    </source>
</reference>
<feature type="region of interest" description="Disordered" evidence="1">
    <location>
        <begin position="1"/>
        <end position="157"/>
    </location>
</feature>
<dbReference type="AlphaFoldDB" id="A0A834BZE9"/>
<proteinExistence type="predicted"/>
<organism evidence="2 3">
    <name type="scientific">Oryzias melastigma</name>
    <name type="common">Marine medaka</name>
    <dbReference type="NCBI Taxonomy" id="30732"/>
    <lineage>
        <taxon>Eukaryota</taxon>
        <taxon>Metazoa</taxon>
        <taxon>Chordata</taxon>
        <taxon>Craniata</taxon>
        <taxon>Vertebrata</taxon>
        <taxon>Euteleostomi</taxon>
        <taxon>Actinopterygii</taxon>
        <taxon>Neopterygii</taxon>
        <taxon>Teleostei</taxon>
        <taxon>Neoteleostei</taxon>
        <taxon>Acanthomorphata</taxon>
        <taxon>Ovalentaria</taxon>
        <taxon>Atherinomorphae</taxon>
        <taxon>Beloniformes</taxon>
        <taxon>Adrianichthyidae</taxon>
        <taxon>Oryziinae</taxon>
        <taxon>Oryzias</taxon>
    </lineage>
</organism>
<dbReference type="EMBL" id="WKFB01000446">
    <property type="protein sequence ID" value="KAF6722827.1"/>
    <property type="molecule type" value="Genomic_DNA"/>
</dbReference>
<comment type="caution">
    <text evidence="2">The sequence shown here is derived from an EMBL/GenBank/DDBJ whole genome shotgun (WGS) entry which is preliminary data.</text>
</comment>
<feature type="compositionally biased region" description="Polar residues" evidence="1">
    <location>
        <begin position="64"/>
        <end position="75"/>
    </location>
</feature>
<evidence type="ECO:0000313" key="3">
    <source>
        <dbReference type="Proteomes" id="UP000646548"/>
    </source>
</evidence>
<evidence type="ECO:0000313" key="2">
    <source>
        <dbReference type="EMBL" id="KAF6722827.1"/>
    </source>
</evidence>
<feature type="compositionally biased region" description="Polar residues" evidence="1">
    <location>
        <begin position="148"/>
        <end position="157"/>
    </location>
</feature>
<feature type="compositionally biased region" description="Low complexity" evidence="1">
    <location>
        <begin position="106"/>
        <end position="131"/>
    </location>
</feature>
<feature type="compositionally biased region" description="Basic and acidic residues" evidence="1">
    <location>
        <begin position="48"/>
        <end position="61"/>
    </location>
</feature>
<accession>A0A834BZE9</accession>
<protein>
    <submittedName>
        <fullName evidence="2">Uncharacterized protein</fullName>
    </submittedName>
</protein>
<name>A0A834BZE9_ORYME</name>
<gene>
    <name evidence="2" type="ORF">FQA47_014482</name>
</gene>
<sequence>MNIKVFRHVSPPPPSEEVSCDGEDGVQTNGTPETFRLITKVQTPSAARSDKDTFRNQDRRVLSVNRSTAKTTPERSSLPKCGRFGPGPIESARVQSKQPKLARVDSSLGESGQVSSSWSKSSPVSSSQLESARVRPSRAKSARAGPNLAQSARVGSSPAESAQVCSNLVESAQVCSSRLVQFFL</sequence>
<evidence type="ECO:0000256" key="1">
    <source>
        <dbReference type="SAM" id="MobiDB-lite"/>
    </source>
</evidence>